<comment type="caution">
    <text evidence="1">The sequence shown here is derived from an EMBL/GenBank/DDBJ whole genome shotgun (WGS) entry which is preliminary data.</text>
</comment>
<reference evidence="1 2" key="1">
    <citation type="submission" date="2020-08" db="EMBL/GenBank/DDBJ databases">
        <title>Genomic Encyclopedia of Type Strains, Phase IV (KMG-IV): sequencing the most valuable type-strain genomes for metagenomic binning, comparative biology and taxonomic classification.</title>
        <authorList>
            <person name="Goeker M."/>
        </authorList>
    </citation>
    <scope>NUCLEOTIDE SEQUENCE [LARGE SCALE GENOMIC DNA]</scope>
    <source>
        <strain evidence="1 2">DSM 101791</strain>
    </source>
</reference>
<evidence type="ECO:0000313" key="2">
    <source>
        <dbReference type="Proteomes" id="UP000525389"/>
    </source>
</evidence>
<protein>
    <recommendedName>
        <fullName evidence="3">DNA methylase N-4/N-6 domain-containing protein</fullName>
    </recommendedName>
</protein>
<dbReference type="InterPro" id="IPR029063">
    <property type="entry name" value="SAM-dependent_MTases_sf"/>
</dbReference>
<sequence>MARPFWQSYQAFLAQARLWTGESGECAVVDAVRRRSRREPDAFHAWVKGNGWGQAYVERHLLYVVDHPEEVRELLRRGYPARRIPLRSLDMASLAAALNETDWRTAVDRLFQRSRRPHWASQRVWLFESSPELRQREGLAPSVAEALIEVVCPLGGFVVDPMAGSGELVRAARATGRRAWGGDLRPSCPDVVQADVADLRLYVPEWSSDALVLHPPTFESWAKTARSLEDVPRSEHYAAYLDAIVEFLQASRTVLKPGGVVVLIARPPRDGHVFLAPFELALGEQGLMPGGYRLAVSRDGTEDWHFFIAQSRDE</sequence>
<dbReference type="AlphaFoldDB" id="A0A7W8GHV6"/>
<dbReference type="RefSeq" id="WP_184030898.1">
    <property type="nucleotide sequence ID" value="NZ_JACHFN010000013.1"/>
</dbReference>
<dbReference type="PRINTS" id="PR00507">
    <property type="entry name" value="N12N6MTFRASE"/>
</dbReference>
<dbReference type="Proteomes" id="UP000525389">
    <property type="component" value="Unassembled WGS sequence"/>
</dbReference>
<gene>
    <name evidence="1" type="ORF">HNQ09_003025</name>
</gene>
<organism evidence="1 2">
    <name type="scientific">Deinococcus budaensis</name>
    <dbReference type="NCBI Taxonomy" id="1665626"/>
    <lineage>
        <taxon>Bacteria</taxon>
        <taxon>Thermotogati</taxon>
        <taxon>Deinococcota</taxon>
        <taxon>Deinococci</taxon>
        <taxon>Deinococcales</taxon>
        <taxon>Deinococcaceae</taxon>
        <taxon>Deinococcus</taxon>
    </lineage>
</organism>
<name>A0A7W8GHV6_9DEIO</name>
<accession>A0A7W8GHV6</accession>
<dbReference type="Gene3D" id="3.40.50.150">
    <property type="entry name" value="Vaccinia Virus protein VP39"/>
    <property type="match status" value="1"/>
</dbReference>
<keyword evidence="2" id="KW-1185">Reference proteome</keyword>
<proteinExistence type="predicted"/>
<evidence type="ECO:0000313" key="1">
    <source>
        <dbReference type="EMBL" id="MBB5235568.1"/>
    </source>
</evidence>
<dbReference type="EMBL" id="JACHFN010000013">
    <property type="protein sequence ID" value="MBB5235568.1"/>
    <property type="molecule type" value="Genomic_DNA"/>
</dbReference>
<dbReference type="SUPFAM" id="SSF53335">
    <property type="entry name" value="S-adenosyl-L-methionine-dependent methyltransferases"/>
    <property type="match status" value="1"/>
</dbReference>
<evidence type="ECO:0008006" key="3">
    <source>
        <dbReference type="Google" id="ProtNLM"/>
    </source>
</evidence>